<gene>
    <name evidence="4" type="primary">pdxJ</name>
    <name evidence="6" type="ORF">SAMN02745166_03672</name>
</gene>
<dbReference type="STRING" id="48467.SAMN02745166_03672"/>
<dbReference type="PANTHER" id="PTHR30456:SF0">
    <property type="entry name" value="PYRIDOXINE 5'-PHOSPHATE SYNTHASE"/>
    <property type="match status" value="1"/>
</dbReference>
<evidence type="ECO:0000256" key="4">
    <source>
        <dbReference type="HAMAP-Rule" id="MF_00279"/>
    </source>
</evidence>
<dbReference type="RefSeq" id="WP_078814847.1">
    <property type="nucleotide sequence ID" value="NZ_FUYE01000014.1"/>
</dbReference>
<comment type="pathway">
    <text evidence="4">Cofactor biosynthesis; pyridoxine 5'-phosphate biosynthesis; pyridoxine 5'-phosphate from D-erythrose 4-phosphate: step 5/5.</text>
</comment>
<feature type="active site" description="Proton donor" evidence="4">
    <location>
        <position position="200"/>
    </location>
</feature>
<evidence type="ECO:0000256" key="3">
    <source>
        <dbReference type="ARBA" id="ARBA00023096"/>
    </source>
</evidence>
<keyword evidence="1 4" id="KW-0963">Cytoplasm</keyword>
<dbReference type="EC" id="2.6.99.2" evidence="4 5"/>
<dbReference type="AlphaFoldDB" id="A0A1T4YM09"/>
<dbReference type="Proteomes" id="UP000190774">
    <property type="component" value="Unassembled WGS sequence"/>
</dbReference>
<evidence type="ECO:0000256" key="5">
    <source>
        <dbReference type="NCBIfam" id="TIGR00559"/>
    </source>
</evidence>
<comment type="catalytic activity">
    <reaction evidence="4">
        <text>3-amino-2-oxopropyl phosphate + 1-deoxy-D-xylulose 5-phosphate = pyridoxine 5'-phosphate + phosphate + 2 H2O + H(+)</text>
        <dbReference type="Rhea" id="RHEA:15265"/>
        <dbReference type="ChEBI" id="CHEBI:15377"/>
        <dbReference type="ChEBI" id="CHEBI:15378"/>
        <dbReference type="ChEBI" id="CHEBI:43474"/>
        <dbReference type="ChEBI" id="CHEBI:57279"/>
        <dbReference type="ChEBI" id="CHEBI:57792"/>
        <dbReference type="ChEBI" id="CHEBI:58589"/>
        <dbReference type="EC" id="2.6.99.2"/>
    </reaction>
</comment>
<feature type="binding site" evidence="4">
    <location>
        <position position="110"/>
    </location>
    <ligand>
        <name>1-deoxy-D-xylulose 5-phosphate</name>
        <dbReference type="ChEBI" id="CHEBI:57792"/>
    </ligand>
</feature>
<dbReference type="PANTHER" id="PTHR30456">
    <property type="entry name" value="PYRIDOXINE 5'-PHOSPHATE SYNTHASE"/>
    <property type="match status" value="1"/>
</dbReference>
<evidence type="ECO:0000313" key="6">
    <source>
        <dbReference type="EMBL" id="SKB02740.1"/>
    </source>
</evidence>
<dbReference type="EMBL" id="FUYE01000014">
    <property type="protein sequence ID" value="SKB02740.1"/>
    <property type="molecule type" value="Genomic_DNA"/>
</dbReference>
<dbReference type="Pfam" id="PF03740">
    <property type="entry name" value="PdxJ"/>
    <property type="match status" value="1"/>
</dbReference>
<dbReference type="NCBIfam" id="NF003625">
    <property type="entry name" value="PRK05265.1-3"/>
    <property type="match status" value="1"/>
</dbReference>
<evidence type="ECO:0000256" key="1">
    <source>
        <dbReference type="ARBA" id="ARBA00022490"/>
    </source>
</evidence>
<dbReference type="InterPro" id="IPR036130">
    <property type="entry name" value="Pyridoxine-5'_phos_synth"/>
</dbReference>
<dbReference type="InterPro" id="IPR004569">
    <property type="entry name" value="PyrdxlP_synth_PdxJ"/>
</dbReference>
<dbReference type="InterPro" id="IPR013785">
    <property type="entry name" value="Aldolase_TIM"/>
</dbReference>
<feature type="binding site" evidence="4">
    <location>
        <begin position="12"/>
        <end position="13"/>
    </location>
    <ligand>
        <name>1-deoxy-D-xylulose 5-phosphate</name>
        <dbReference type="ChEBI" id="CHEBI:57792"/>
    </ligand>
</feature>
<keyword evidence="7" id="KW-1185">Reference proteome</keyword>
<name>A0A1T4YM09_9BACT</name>
<dbReference type="OrthoDB" id="9806590at2"/>
<feature type="active site" description="Proton acceptor" evidence="4">
    <location>
        <position position="80"/>
    </location>
</feature>
<feature type="active site" description="Proton acceptor" evidence="4">
    <location>
        <position position="53"/>
    </location>
</feature>
<evidence type="ECO:0000313" key="7">
    <source>
        <dbReference type="Proteomes" id="UP000190774"/>
    </source>
</evidence>
<feature type="binding site" evidence="4">
    <location>
        <position position="21"/>
    </location>
    <ligand>
        <name>3-amino-2-oxopropyl phosphate</name>
        <dbReference type="ChEBI" id="CHEBI:57279"/>
    </ligand>
</feature>
<dbReference type="UniPathway" id="UPA00244">
    <property type="reaction ID" value="UER00313"/>
</dbReference>
<feature type="binding site" evidence="4">
    <location>
        <position position="60"/>
    </location>
    <ligand>
        <name>1-deoxy-D-xylulose 5-phosphate</name>
        <dbReference type="ChEBI" id="CHEBI:57792"/>
    </ligand>
</feature>
<dbReference type="GO" id="GO:0005829">
    <property type="term" value="C:cytosol"/>
    <property type="evidence" value="ECO:0007669"/>
    <property type="project" value="TreeGrafter"/>
</dbReference>
<dbReference type="HAMAP" id="MF_00279">
    <property type="entry name" value="PdxJ"/>
    <property type="match status" value="1"/>
</dbReference>
<dbReference type="GO" id="GO:0008615">
    <property type="term" value="P:pyridoxine biosynthetic process"/>
    <property type="evidence" value="ECO:0007669"/>
    <property type="project" value="UniProtKB-UniRule"/>
</dbReference>
<comment type="function">
    <text evidence="4">Catalyzes the complicated ring closure reaction between the two acyclic compounds 1-deoxy-D-xylulose-5-phosphate (DXP) and 3-amino-2-oxopropyl phosphate (1-amino-acetone-3-phosphate or AAP) to form pyridoxine 5'-phosphate (PNP) and inorganic phosphate.</text>
</comment>
<feature type="binding site" evidence="4">
    <location>
        <begin position="222"/>
        <end position="223"/>
    </location>
    <ligand>
        <name>3-amino-2-oxopropyl phosphate</name>
        <dbReference type="ChEBI" id="CHEBI:57279"/>
    </ligand>
</feature>
<feature type="binding site" evidence="4">
    <location>
        <position position="201"/>
    </location>
    <ligand>
        <name>3-amino-2-oxopropyl phosphate</name>
        <dbReference type="ChEBI" id="CHEBI:57279"/>
    </ligand>
</feature>
<feature type="binding site" evidence="4">
    <location>
        <position position="10"/>
    </location>
    <ligand>
        <name>3-amino-2-oxopropyl phosphate</name>
        <dbReference type="ChEBI" id="CHEBI:57279"/>
    </ligand>
</feature>
<accession>A0A1T4YM09</accession>
<proteinExistence type="inferred from homology"/>
<protein>
    <recommendedName>
        <fullName evidence="4 5">Pyridoxine 5'-phosphate synthase</fullName>
        <shortName evidence="4">PNP synthase</shortName>
        <ecNumber evidence="4 5">2.6.99.2</ecNumber>
    </recommendedName>
</protein>
<reference evidence="7" key="1">
    <citation type="submission" date="2017-02" db="EMBL/GenBank/DDBJ databases">
        <authorList>
            <person name="Varghese N."/>
            <person name="Submissions S."/>
        </authorList>
    </citation>
    <scope>NUCLEOTIDE SEQUENCE [LARGE SCALE GENOMIC DNA]</scope>
    <source>
        <strain evidence="7">ATCC 700200</strain>
    </source>
</reference>
<keyword evidence="3 4" id="KW-0664">Pyridoxine biosynthesis</keyword>
<feature type="site" description="Transition state stabilizer" evidence="4">
    <location>
        <position position="161"/>
    </location>
</feature>
<comment type="similarity">
    <text evidence="4">Belongs to the PNP synthase family.</text>
</comment>
<organism evidence="6 7">
    <name type="scientific">Prosthecobacter debontii</name>
    <dbReference type="NCBI Taxonomy" id="48467"/>
    <lineage>
        <taxon>Bacteria</taxon>
        <taxon>Pseudomonadati</taxon>
        <taxon>Verrucomicrobiota</taxon>
        <taxon>Verrucomicrobiia</taxon>
        <taxon>Verrucomicrobiales</taxon>
        <taxon>Verrucomicrobiaceae</taxon>
        <taxon>Prosthecobacter</taxon>
    </lineage>
</organism>
<evidence type="ECO:0000256" key="2">
    <source>
        <dbReference type="ARBA" id="ARBA00022679"/>
    </source>
</evidence>
<sequence length="251" mass="27318">MASPLLLGVNIDHVATLRQARYRTMLGAHNVEPSILEAAHLAEDSGAHSITIHLRADRRHIVDADVYLLREKIRTKLNLEMGNTPEILGIALQVKPDFVCMVPENREEVTTEGGLDVVGQKEVLRASVQQLEANGTRVSMFIDPDLEQVRASADIGASMIELHTGTFANEQGEKRAQEAARLKAAAELGHSLGLQINAGHGLTTTNLPDLFCVPHLAELNIGHSIVARSVFVGMKQAITEFLAVMAQYPRA</sequence>
<feature type="binding site" evidence="4">
    <location>
        <position position="55"/>
    </location>
    <ligand>
        <name>1-deoxy-D-xylulose 5-phosphate</name>
        <dbReference type="ChEBI" id="CHEBI:57792"/>
    </ligand>
</feature>
<dbReference type="NCBIfam" id="TIGR00559">
    <property type="entry name" value="pdxJ"/>
    <property type="match status" value="1"/>
</dbReference>
<keyword evidence="2 4" id="KW-0808">Transferase</keyword>
<dbReference type="SUPFAM" id="SSF63892">
    <property type="entry name" value="Pyridoxine 5'-phosphate synthase"/>
    <property type="match status" value="1"/>
</dbReference>
<comment type="subunit">
    <text evidence="4">Homooctamer; tetramer of dimers.</text>
</comment>
<dbReference type="GO" id="GO:0033856">
    <property type="term" value="F:pyridoxine 5'-phosphate synthase activity"/>
    <property type="evidence" value="ECO:0007669"/>
    <property type="project" value="UniProtKB-UniRule"/>
</dbReference>
<dbReference type="NCBIfam" id="NF003627">
    <property type="entry name" value="PRK05265.1-5"/>
    <property type="match status" value="1"/>
</dbReference>
<dbReference type="CDD" id="cd00003">
    <property type="entry name" value="PNPsynthase"/>
    <property type="match status" value="1"/>
</dbReference>
<comment type="subcellular location">
    <subcellularLocation>
        <location evidence="4">Cytoplasm</location>
    </subcellularLocation>
</comment>
<dbReference type="Gene3D" id="3.20.20.70">
    <property type="entry name" value="Aldolase class I"/>
    <property type="match status" value="1"/>
</dbReference>